<keyword evidence="3" id="KW-0808">Transferase</keyword>
<dbReference type="EMBL" id="JBEUSY010000551">
    <property type="protein sequence ID" value="KAL1227265.1"/>
    <property type="molecule type" value="Genomic_DNA"/>
</dbReference>
<dbReference type="PANTHER" id="PTHR14957">
    <property type="entry name" value="UBIQUITIN-LIKE-CONJUGATING ENZYME ATG10"/>
    <property type="match status" value="1"/>
</dbReference>
<evidence type="ECO:0000256" key="1">
    <source>
        <dbReference type="ARBA" id="ARBA00005696"/>
    </source>
</evidence>
<dbReference type="InterPro" id="IPR007135">
    <property type="entry name" value="Atg3/Atg10"/>
</dbReference>
<name>A0ABR3K465_TRISP</name>
<evidence type="ECO:0000256" key="6">
    <source>
        <dbReference type="ARBA" id="ARBA00029833"/>
    </source>
</evidence>
<evidence type="ECO:0000256" key="5">
    <source>
        <dbReference type="ARBA" id="ARBA00023006"/>
    </source>
</evidence>
<dbReference type="Gene3D" id="3.30.1460.50">
    <property type="match status" value="1"/>
</dbReference>
<dbReference type="Proteomes" id="UP001558632">
    <property type="component" value="Unassembled WGS sequence"/>
</dbReference>
<dbReference type="PANTHER" id="PTHR14957:SF1">
    <property type="entry name" value="UBIQUITIN-LIKE-CONJUGATING ENZYME ATG10"/>
    <property type="match status" value="1"/>
</dbReference>
<protein>
    <recommendedName>
        <fullName evidence="2">Ubiquitin-like-conjugating enzyme ATG10</fullName>
    </recommendedName>
    <alternativeName>
        <fullName evidence="6">Autophagy-related protein 10</fullName>
    </alternativeName>
</protein>
<keyword evidence="7" id="KW-0472">Membrane</keyword>
<evidence type="ECO:0000313" key="8">
    <source>
        <dbReference type="EMBL" id="KAL1227265.1"/>
    </source>
</evidence>
<sequence>MLHDSLFACTFCIKIWYFTKSLFVMFLYDQFLSQILAIEAFTKNYSRFRWTVAEQGNVKFLVCDDTRFCRIGMDYVKCEFHVCYDELYNIPVMFFNYWYLEGQLMPLDEVWATVCCSETARLYADPFSVITQVEHPLFRTSWYCFHPCKTDDILTPVIEKGKKTKNLVAVWLTVMGSIIAIVSHLFYARLSIVGVVNDYVKLCNSKGNRYLCTFFWSVSSK</sequence>
<evidence type="ECO:0000313" key="9">
    <source>
        <dbReference type="Proteomes" id="UP001558632"/>
    </source>
</evidence>
<comment type="similarity">
    <text evidence="1">Belongs to the ATG10 family.</text>
</comment>
<feature type="transmembrane region" description="Helical" evidence="7">
    <location>
        <begin position="6"/>
        <end position="28"/>
    </location>
</feature>
<evidence type="ECO:0000256" key="7">
    <source>
        <dbReference type="SAM" id="Phobius"/>
    </source>
</evidence>
<evidence type="ECO:0000256" key="3">
    <source>
        <dbReference type="ARBA" id="ARBA00022679"/>
    </source>
</evidence>
<keyword evidence="4" id="KW-0833">Ubl conjugation pathway</keyword>
<gene>
    <name evidence="8" type="ORF">TSPI_08517</name>
</gene>
<keyword evidence="9" id="KW-1185">Reference proteome</keyword>
<evidence type="ECO:0000256" key="2">
    <source>
        <dbReference type="ARBA" id="ARBA00021099"/>
    </source>
</evidence>
<reference evidence="8 9" key="1">
    <citation type="submission" date="2024-07" db="EMBL/GenBank/DDBJ databases">
        <title>Enhanced genomic and transcriptomic resources for Trichinella pseudospiralis and T. spiralis underpin the discovery of pronounced molecular differences between stages and species.</title>
        <authorList>
            <person name="Pasi K.K."/>
            <person name="La Rosa G."/>
            <person name="Gomez-Morales M.A."/>
            <person name="Tosini F."/>
            <person name="Sumanam S."/>
            <person name="Young N.D."/>
            <person name="Chang B.C."/>
            <person name="Robin G.B."/>
        </authorList>
    </citation>
    <scope>NUCLEOTIDE SEQUENCE [LARGE SCALE GENOMIC DNA]</scope>
    <source>
        <strain evidence="8">ISS534</strain>
    </source>
</reference>
<feature type="transmembrane region" description="Helical" evidence="7">
    <location>
        <begin position="167"/>
        <end position="187"/>
    </location>
</feature>
<organism evidence="8 9">
    <name type="scientific">Trichinella spiralis</name>
    <name type="common">Trichina worm</name>
    <dbReference type="NCBI Taxonomy" id="6334"/>
    <lineage>
        <taxon>Eukaryota</taxon>
        <taxon>Metazoa</taxon>
        <taxon>Ecdysozoa</taxon>
        <taxon>Nematoda</taxon>
        <taxon>Enoplea</taxon>
        <taxon>Dorylaimia</taxon>
        <taxon>Trichinellida</taxon>
        <taxon>Trichinellidae</taxon>
        <taxon>Trichinella</taxon>
    </lineage>
</organism>
<dbReference type="Pfam" id="PF03987">
    <property type="entry name" value="Autophagy_act_C"/>
    <property type="match status" value="1"/>
</dbReference>
<keyword evidence="7" id="KW-1133">Transmembrane helix</keyword>
<proteinExistence type="inferred from homology"/>
<evidence type="ECO:0000256" key="4">
    <source>
        <dbReference type="ARBA" id="ARBA00022786"/>
    </source>
</evidence>
<accession>A0ABR3K465</accession>
<keyword evidence="7" id="KW-0812">Transmembrane</keyword>
<keyword evidence="5" id="KW-0072">Autophagy</keyword>
<comment type="caution">
    <text evidence="8">The sequence shown here is derived from an EMBL/GenBank/DDBJ whole genome shotgun (WGS) entry which is preliminary data.</text>
</comment>